<dbReference type="EMBL" id="AHES01000082">
    <property type="protein sequence ID" value="EOO65485.1"/>
    <property type="molecule type" value="Genomic_DNA"/>
</dbReference>
<reference evidence="1 2" key="1">
    <citation type="submission" date="2012-12" db="EMBL/GenBank/DDBJ databases">
        <title>The Genome Sequence of Bacillus cereus VD021.</title>
        <authorList>
            <consortium name="The Broad Institute Genome Sequencing Platform"/>
            <consortium name="The Broad Institute Genome Sequencing Center for Infectious Disease"/>
            <person name="Feldgarden M."/>
            <person name="Van der Auwera G.A."/>
            <person name="Mahillon J."/>
            <person name="Duprez V."/>
            <person name="Timmery S."/>
            <person name="Mattelet C."/>
            <person name="Dierick K."/>
            <person name="Sun M."/>
            <person name="Yu Z."/>
            <person name="Zhu L."/>
            <person name="Hu X."/>
            <person name="Shank E.B."/>
            <person name="Swiecicka I."/>
            <person name="Hansen B.M."/>
            <person name="Andrup L."/>
            <person name="Walker B."/>
            <person name="Young S.K."/>
            <person name="Zeng Q."/>
            <person name="Gargeya S."/>
            <person name="Fitzgerald M."/>
            <person name="Haas B."/>
            <person name="Abouelleil A."/>
            <person name="Alvarado L."/>
            <person name="Arachchi H.M."/>
            <person name="Berlin A.M."/>
            <person name="Chapman S.B."/>
            <person name="Dewar J."/>
            <person name="Goldberg J."/>
            <person name="Griggs A."/>
            <person name="Gujja S."/>
            <person name="Hansen M."/>
            <person name="Howarth C."/>
            <person name="Imamovic A."/>
            <person name="Larimer J."/>
            <person name="McCowan C."/>
            <person name="Murphy C."/>
            <person name="Neiman D."/>
            <person name="Pearson M."/>
            <person name="Priest M."/>
            <person name="Roberts A."/>
            <person name="Saif S."/>
            <person name="Shea T."/>
            <person name="Sisk P."/>
            <person name="Sykes S."/>
            <person name="Wortman J."/>
            <person name="Nusbaum C."/>
            <person name="Birren B."/>
        </authorList>
    </citation>
    <scope>NUCLEOTIDE SEQUENCE [LARGE SCALE GENOMIC DNA]</scope>
    <source>
        <strain evidence="1 2">VD021</strain>
    </source>
</reference>
<organism evidence="1 2">
    <name type="scientific">Bacillus cereus VD021</name>
    <dbReference type="NCBI Taxonomy" id="1053224"/>
    <lineage>
        <taxon>Bacteria</taxon>
        <taxon>Bacillati</taxon>
        <taxon>Bacillota</taxon>
        <taxon>Bacilli</taxon>
        <taxon>Bacillales</taxon>
        <taxon>Bacillaceae</taxon>
        <taxon>Bacillus</taxon>
        <taxon>Bacillus cereus group</taxon>
    </lineage>
</organism>
<dbReference type="HOGENOM" id="CLU_2535438_0_0_9"/>
<gene>
    <name evidence="1" type="ORF">IIC_06095</name>
</gene>
<dbReference type="PATRIC" id="fig|1053224.3.peg.6109"/>
<dbReference type="Proteomes" id="UP000014040">
    <property type="component" value="Unassembled WGS sequence"/>
</dbReference>
<dbReference type="AlphaFoldDB" id="R8GY12"/>
<evidence type="ECO:0000313" key="2">
    <source>
        <dbReference type="Proteomes" id="UP000014040"/>
    </source>
</evidence>
<protein>
    <submittedName>
        <fullName evidence="1">Uncharacterized protein</fullName>
    </submittedName>
</protein>
<accession>R8GY12</accession>
<name>R8GY12_BACCE</name>
<sequence length="83" mass="9518">MPGVYLAQIPKRIGVKSMGKREGNNNMKFSDVIAKNKEKFLRIAEDNTTRNSDGHTVIKLNDPCREDEHPRRKVVERKVLVEA</sequence>
<proteinExistence type="predicted"/>
<evidence type="ECO:0000313" key="1">
    <source>
        <dbReference type="EMBL" id="EOO65485.1"/>
    </source>
</evidence>
<comment type="caution">
    <text evidence="1">The sequence shown here is derived from an EMBL/GenBank/DDBJ whole genome shotgun (WGS) entry which is preliminary data.</text>
</comment>